<dbReference type="Pfam" id="PF22244">
    <property type="entry name" value="GCE_fung"/>
    <property type="match status" value="1"/>
</dbReference>
<keyword evidence="1" id="KW-0719">Serine esterase</keyword>
<dbReference type="Gene3D" id="3.40.50.1820">
    <property type="entry name" value="alpha/beta hydrolase"/>
    <property type="match status" value="1"/>
</dbReference>
<dbReference type="AlphaFoldDB" id="A0A840V516"/>
<dbReference type="EMBL" id="JACHFD010000019">
    <property type="protein sequence ID" value="MBB5353062.1"/>
    <property type="molecule type" value="Genomic_DNA"/>
</dbReference>
<evidence type="ECO:0000313" key="5">
    <source>
        <dbReference type="EMBL" id="MBB5353062.1"/>
    </source>
</evidence>
<dbReference type="SUPFAM" id="SSF53474">
    <property type="entry name" value="alpha/beta-Hydrolases"/>
    <property type="match status" value="1"/>
</dbReference>
<dbReference type="InterPro" id="IPR054579">
    <property type="entry name" value="GCE-like_dom"/>
</dbReference>
<accession>A0A840V516</accession>
<reference evidence="5 6" key="1">
    <citation type="submission" date="2020-08" db="EMBL/GenBank/DDBJ databases">
        <title>Genomic Encyclopedia of Type Strains, Phase IV (KMG-IV): sequencing the most valuable type-strain genomes for metagenomic binning, comparative biology and taxonomic classification.</title>
        <authorList>
            <person name="Goeker M."/>
        </authorList>
    </citation>
    <scope>NUCLEOTIDE SEQUENCE [LARGE SCALE GENOMIC DNA]</scope>
    <source>
        <strain evidence="5 6">YC6886</strain>
    </source>
</reference>
<keyword evidence="6" id="KW-1185">Reference proteome</keyword>
<protein>
    <recommendedName>
        <fullName evidence="4">4-O-methyl-glucuronoyl methylesterase-like domain-containing protein</fullName>
    </recommendedName>
</protein>
<feature type="domain" description="4-O-methyl-glucuronoyl methylesterase-like" evidence="4">
    <location>
        <begin position="191"/>
        <end position="341"/>
    </location>
</feature>
<dbReference type="GO" id="GO:0052689">
    <property type="term" value="F:carboxylic ester hydrolase activity"/>
    <property type="evidence" value="ECO:0007669"/>
    <property type="project" value="UniProtKB-KW"/>
</dbReference>
<evidence type="ECO:0000256" key="2">
    <source>
        <dbReference type="ARBA" id="ARBA00022729"/>
    </source>
</evidence>
<dbReference type="InterPro" id="IPR029058">
    <property type="entry name" value="AB_hydrolase_fold"/>
</dbReference>
<evidence type="ECO:0000256" key="1">
    <source>
        <dbReference type="ARBA" id="ARBA00022487"/>
    </source>
</evidence>
<proteinExistence type="predicted"/>
<name>A0A840V516_9BACT</name>
<organism evidence="5 6">
    <name type="scientific">Haloferula luteola</name>
    <dbReference type="NCBI Taxonomy" id="595692"/>
    <lineage>
        <taxon>Bacteria</taxon>
        <taxon>Pseudomonadati</taxon>
        <taxon>Verrucomicrobiota</taxon>
        <taxon>Verrucomicrobiia</taxon>
        <taxon>Verrucomicrobiales</taxon>
        <taxon>Verrucomicrobiaceae</taxon>
        <taxon>Haloferula</taxon>
    </lineage>
</organism>
<comment type="caution">
    <text evidence="5">The sequence shown here is derived from an EMBL/GenBank/DDBJ whole genome shotgun (WGS) entry which is preliminary data.</text>
</comment>
<keyword evidence="3" id="KW-0378">Hydrolase</keyword>
<evidence type="ECO:0000256" key="3">
    <source>
        <dbReference type="ARBA" id="ARBA00022801"/>
    </source>
</evidence>
<keyword evidence="2" id="KW-0732">Signal</keyword>
<gene>
    <name evidence="5" type="ORF">HNR46_003315</name>
</gene>
<dbReference type="RefSeq" id="WP_184020603.1">
    <property type="nucleotide sequence ID" value="NZ_JACHFD010000019.1"/>
</dbReference>
<evidence type="ECO:0000259" key="4">
    <source>
        <dbReference type="Pfam" id="PF22244"/>
    </source>
</evidence>
<sequence length="390" mass="42729">MKWPLFLCPLALAAAPPSDGGDHWREIERPALLHRFEQNLYGVTPPGLEKATRWVVRESRNDALGGIATRRRIGVLFEGREDGRQMELLLYLPNAAEGPVPVFLGLNFDGNFATTTDPDLPLPHHWVAGLGQKLPDHRATEAMRGHLAGMFPYEAILQRGYGVATAAYGEIEPDAPEQFWHGPRVLAPPTQSHSWGAIGAWAWGLSRALDYLLSDDQVDPHRVAVFGFSRLGKTAMWAGAQDERFAAVISQNSGKAGVSLMNRGQGEPAAHLIDSFGYWFAPQFASFAEHEDQLPVGGGELASLIAPRPLLILSASEDSWSDPEGEFLGGKAATPIYQRLGVEGLAAETFPAAQKLIPSRIGYYLRPGRHNVTPEDWQATLDWADLHLKP</sequence>
<evidence type="ECO:0000313" key="6">
    <source>
        <dbReference type="Proteomes" id="UP000557717"/>
    </source>
</evidence>
<dbReference type="Proteomes" id="UP000557717">
    <property type="component" value="Unassembled WGS sequence"/>
</dbReference>